<keyword evidence="3" id="KW-1185">Reference proteome</keyword>
<dbReference type="Proteomes" id="UP001212841">
    <property type="component" value="Unassembled WGS sequence"/>
</dbReference>
<feature type="compositionally biased region" description="Low complexity" evidence="1">
    <location>
        <begin position="754"/>
        <end position="810"/>
    </location>
</feature>
<accession>A0AAD5X1D5</accession>
<feature type="compositionally biased region" description="Basic residues" evidence="1">
    <location>
        <begin position="409"/>
        <end position="425"/>
    </location>
</feature>
<proteinExistence type="predicted"/>
<name>A0AAD5X1D5_9FUNG</name>
<dbReference type="EMBL" id="JADGJD010001275">
    <property type="protein sequence ID" value="KAJ3044751.1"/>
    <property type="molecule type" value="Genomic_DNA"/>
</dbReference>
<feature type="region of interest" description="Disordered" evidence="1">
    <location>
        <begin position="504"/>
        <end position="541"/>
    </location>
</feature>
<protein>
    <recommendedName>
        <fullName evidence="4">Arrestin-like N-terminal domain-containing protein</fullName>
    </recommendedName>
</protein>
<reference evidence="2" key="1">
    <citation type="submission" date="2020-05" db="EMBL/GenBank/DDBJ databases">
        <title>Phylogenomic resolution of chytrid fungi.</title>
        <authorList>
            <person name="Stajich J.E."/>
            <person name="Amses K."/>
            <person name="Simmons R."/>
            <person name="Seto K."/>
            <person name="Myers J."/>
            <person name="Bonds A."/>
            <person name="Quandt C.A."/>
            <person name="Barry K."/>
            <person name="Liu P."/>
            <person name="Grigoriev I."/>
            <person name="Longcore J.E."/>
            <person name="James T.Y."/>
        </authorList>
    </citation>
    <scope>NUCLEOTIDE SEQUENCE</scope>
    <source>
        <strain evidence="2">JEL0318</strain>
    </source>
</reference>
<dbReference type="Gene3D" id="2.60.40.640">
    <property type="match status" value="1"/>
</dbReference>
<evidence type="ECO:0008006" key="4">
    <source>
        <dbReference type="Google" id="ProtNLM"/>
    </source>
</evidence>
<dbReference type="AlphaFoldDB" id="A0AAD5X1D5"/>
<sequence length="1065" mass="113594">MSSVKHFLVIPASGPTSTTNDPFAPSPFKIEAGYGTKSTITGIIRLHASKPLKDAKLTIEVRGITETKWSKKDGTLAPLNASTNEVDQSNVITYQRTFLNLSENVTEVYYGSPTPKEEERIQREAVGAMGVAAAGMAAMAVSTERRVLLTPDPQGLIELPFSLPLPVTGLYPSFSDPRGSITYTLKSTISWSEGFGIIRSWKECITPVTVVVPKAVRDQMATGSSTVEVGQGVGTGGHVLVGGVDDNRCCYWVRLRNAVVRRGGVIEGELRVLKCPVGKRLTRIEAGLFPKVEFRGEEGDSLDGGKAATESKYGVADLGKVGFLRRMFDERDKMENLDKEPMSWTFKMECDHVASHSVESPLISVRSYLRFEIFTEAGLDVEPNTVFEIPIDVVPQEDEDAEAAEAAEKKRRNRTPKSPRMKGKTIRQPIDSGISLHSVRTARTTATKSMLSSAALPSPAISPSSPTLPSPAAETPSDLTPAPGLRQAPAFPTRLASLASNTVPLTPSHILQPPPSPTTQPSPSLPPKMDFPESKTPKTPKSPFLTANAMHSPGLIGMQGLHDLHGEMGLPSPVLRPNEGGLKRAGSGFGDAIEDLLSRLPTTLPPTPLSTPPLAPKNVSAAKKDKGKQPERAIPRLVFERSASLANGLVGPAEGLEGGDANKTPLTPTEELEMLLEDLRLDLQTSMDPTPQQLNPLLNALHDPTHLDVPFPALPHRTASTTSSHSSNSTHSGSNVNVPTPQSPTTAQLRKRSSIMSTNSTSSHGSNHSVHSIHSVHSAHSQHSAPSVHSAQSVHSVPSVHSAHSASSAGQTTPMSPIAGVPHNSFGSLARGAPRHKSGGSLGRGVGFAEVGDQPVGVMPAVPEQIAVTSPPLRPAVAPIMGNPAVPKYAGRSVSLKEREPEGQVPVEAVYAGRSISLKEPGATVFSPPNAGGSWEVWEGAGEAQPHPLNRYNMPSPTLSPQLQPMHSVPPRTTPPIRFHPQPSPNLPPTFSAAQPIHRPPPPPSARTQKLYTLLVPYLEPPLGLNAGAMVRIKHVDKEKGFAFVVAVMEGREGWVGIDDLRLRG</sequence>
<comment type="caution">
    <text evidence="2">The sequence shown here is derived from an EMBL/GenBank/DDBJ whole genome shotgun (WGS) entry which is preliminary data.</text>
</comment>
<dbReference type="InterPro" id="IPR014752">
    <property type="entry name" value="Arrestin-like_C"/>
</dbReference>
<feature type="compositionally biased region" description="Pro residues" evidence="1">
    <location>
        <begin position="512"/>
        <end position="526"/>
    </location>
</feature>
<organism evidence="2 3">
    <name type="scientific">Rhizophlyctis rosea</name>
    <dbReference type="NCBI Taxonomy" id="64517"/>
    <lineage>
        <taxon>Eukaryota</taxon>
        <taxon>Fungi</taxon>
        <taxon>Fungi incertae sedis</taxon>
        <taxon>Chytridiomycota</taxon>
        <taxon>Chytridiomycota incertae sedis</taxon>
        <taxon>Chytridiomycetes</taxon>
        <taxon>Rhizophlyctidales</taxon>
        <taxon>Rhizophlyctidaceae</taxon>
        <taxon>Rhizophlyctis</taxon>
    </lineage>
</organism>
<evidence type="ECO:0000313" key="2">
    <source>
        <dbReference type="EMBL" id="KAJ3044751.1"/>
    </source>
</evidence>
<evidence type="ECO:0000313" key="3">
    <source>
        <dbReference type="Proteomes" id="UP001212841"/>
    </source>
</evidence>
<feature type="compositionally biased region" description="Pro residues" evidence="1">
    <location>
        <begin position="603"/>
        <end position="615"/>
    </location>
</feature>
<feature type="compositionally biased region" description="Low complexity" evidence="1">
    <location>
        <begin position="449"/>
        <end position="477"/>
    </location>
</feature>
<evidence type="ECO:0000256" key="1">
    <source>
        <dbReference type="SAM" id="MobiDB-lite"/>
    </source>
</evidence>
<feature type="region of interest" description="Disordered" evidence="1">
    <location>
        <begin position="398"/>
        <end position="487"/>
    </location>
</feature>
<feature type="region of interest" description="Disordered" evidence="1">
    <location>
        <begin position="603"/>
        <end position="630"/>
    </location>
</feature>
<feature type="compositionally biased region" description="Low complexity" evidence="1">
    <location>
        <begin position="720"/>
        <end position="738"/>
    </location>
</feature>
<feature type="region of interest" description="Disordered" evidence="1">
    <location>
        <begin position="708"/>
        <end position="846"/>
    </location>
</feature>
<feature type="compositionally biased region" description="Polar residues" evidence="1">
    <location>
        <begin position="739"/>
        <end position="748"/>
    </location>
</feature>
<gene>
    <name evidence="2" type="ORF">HK097_001387</name>
</gene>